<keyword evidence="10" id="KW-1185">Reference proteome</keyword>
<evidence type="ECO:0000256" key="4">
    <source>
        <dbReference type="ARBA" id="ARBA00022692"/>
    </source>
</evidence>
<dbReference type="OrthoDB" id="5293923at2"/>
<evidence type="ECO:0000256" key="5">
    <source>
        <dbReference type="ARBA" id="ARBA00022989"/>
    </source>
</evidence>
<proteinExistence type="inferred from homology"/>
<dbReference type="EMBL" id="AP018558">
    <property type="protein sequence ID" value="BBD76774.1"/>
    <property type="molecule type" value="Genomic_DNA"/>
</dbReference>
<dbReference type="KEGG" id="htl:HPTL_0506"/>
<dbReference type="AlphaFoldDB" id="A0A2Z6DWD9"/>
<evidence type="ECO:0000256" key="6">
    <source>
        <dbReference type="ARBA" id="ARBA00023136"/>
    </source>
</evidence>
<dbReference type="PANTHER" id="PTHR30558:SF7">
    <property type="entry name" value="TOL-PAL SYSTEM PROTEIN TOLR"/>
    <property type="match status" value="1"/>
</dbReference>
<dbReference type="PANTHER" id="PTHR30558">
    <property type="entry name" value="EXBD MEMBRANE COMPONENT OF PMF-DRIVEN MACROMOLECULE IMPORT SYSTEM"/>
    <property type="match status" value="1"/>
</dbReference>
<comment type="subcellular location">
    <subcellularLocation>
        <location evidence="1">Cell membrane</location>
        <topology evidence="1">Single-pass membrane protein</topology>
    </subcellularLocation>
    <subcellularLocation>
        <location evidence="7">Cell membrane</location>
        <topology evidence="7">Single-pass type II membrane protein</topology>
    </subcellularLocation>
</comment>
<name>A0A2Z6DWD9_HYDTE</name>
<gene>
    <name evidence="9" type="ORF">HPTL_0506</name>
</gene>
<feature type="transmembrane region" description="Helical" evidence="8">
    <location>
        <begin position="20"/>
        <end position="40"/>
    </location>
</feature>
<dbReference type="GO" id="GO:0022857">
    <property type="term" value="F:transmembrane transporter activity"/>
    <property type="evidence" value="ECO:0007669"/>
    <property type="project" value="InterPro"/>
</dbReference>
<evidence type="ECO:0000256" key="8">
    <source>
        <dbReference type="SAM" id="Phobius"/>
    </source>
</evidence>
<protein>
    <submittedName>
        <fullName evidence="9">Biopolymer transporter ExbD</fullName>
    </submittedName>
</protein>
<reference evidence="9 10" key="1">
    <citation type="submission" date="2018-04" db="EMBL/GenBank/DDBJ databases">
        <title>Complete genome sequence of Hydrogenophilus thermoluteolus TH-1.</title>
        <authorList>
            <person name="Arai H."/>
        </authorList>
    </citation>
    <scope>NUCLEOTIDE SEQUENCE [LARGE SCALE GENOMIC DNA]</scope>
    <source>
        <strain evidence="9 10">TH-1</strain>
    </source>
</reference>
<keyword evidence="6 8" id="KW-0472">Membrane</keyword>
<accession>A0A2Z6DWD9</accession>
<evidence type="ECO:0000313" key="10">
    <source>
        <dbReference type="Proteomes" id="UP000262004"/>
    </source>
</evidence>
<sequence>MSHGIIDENGGDLNSEINMIPLIDVMLVLLIVFIVTIPVIRHSISVSLPKATMDADKTEEPVKIVVASDGTYFWNNDVVDLQELEARLEDISSKSDIPGVQVLGDRSVSYEKVVQLLALVSRSGIQSVGLVTEPEVK</sequence>
<dbReference type="RefSeq" id="WP_119334588.1">
    <property type="nucleotide sequence ID" value="NZ_AP018558.1"/>
</dbReference>
<keyword evidence="5 8" id="KW-1133">Transmembrane helix</keyword>
<organism evidence="9 10">
    <name type="scientific">Hydrogenophilus thermoluteolus</name>
    <name type="common">Pseudomonas hydrogenothermophila</name>
    <dbReference type="NCBI Taxonomy" id="297"/>
    <lineage>
        <taxon>Bacteria</taxon>
        <taxon>Pseudomonadati</taxon>
        <taxon>Pseudomonadota</taxon>
        <taxon>Hydrogenophilia</taxon>
        <taxon>Hydrogenophilales</taxon>
        <taxon>Hydrogenophilaceae</taxon>
        <taxon>Hydrogenophilus</taxon>
    </lineage>
</organism>
<dbReference type="GO" id="GO:0015031">
    <property type="term" value="P:protein transport"/>
    <property type="evidence" value="ECO:0007669"/>
    <property type="project" value="UniProtKB-KW"/>
</dbReference>
<keyword evidence="4 7" id="KW-0812">Transmembrane</keyword>
<evidence type="ECO:0000256" key="1">
    <source>
        <dbReference type="ARBA" id="ARBA00004162"/>
    </source>
</evidence>
<keyword evidence="7" id="KW-0653">Protein transport</keyword>
<evidence type="ECO:0000256" key="7">
    <source>
        <dbReference type="RuleBase" id="RU003879"/>
    </source>
</evidence>
<dbReference type="InterPro" id="IPR003400">
    <property type="entry name" value="ExbD"/>
</dbReference>
<evidence type="ECO:0000256" key="3">
    <source>
        <dbReference type="ARBA" id="ARBA00022475"/>
    </source>
</evidence>
<dbReference type="Proteomes" id="UP000262004">
    <property type="component" value="Chromosome"/>
</dbReference>
<dbReference type="Gene3D" id="3.30.420.270">
    <property type="match status" value="1"/>
</dbReference>
<dbReference type="Pfam" id="PF02472">
    <property type="entry name" value="ExbD"/>
    <property type="match status" value="1"/>
</dbReference>
<dbReference type="GO" id="GO:0005886">
    <property type="term" value="C:plasma membrane"/>
    <property type="evidence" value="ECO:0007669"/>
    <property type="project" value="UniProtKB-SubCell"/>
</dbReference>
<evidence type="ECO:0000313" key="9">
    <source>
        <dbReference type="EMBL" id="BBD76774.1"/>
    </source>
</evidence>
<keyword evidence="7" id="KW-0813">Transport</keyword>
<comment type="similarity">
    <text evidence="2 7">Belongs to the ExbD/TolR family.</text>
</comment>
<evidence type="ECO:0000256" key="2">
    <source>
        <dbReference type="ARBA" id="ARBA00005811"/>
    </source>
</evidence>
<keyword evidence="3" id="KW-1003">Cell membrane</keyword>